<protein>
    <submittedName>
        <fullName evidence="5">Ankyrin</fullName>
    </submittedName>
</protein>
<feature type="non-terminal residue" evidence="5">
    <location>
        <position position="1"/>
    </location>
</feature>
<dbReference type="SMART" id="SM00248">
    <property type="entry name" value="ANK"/>
    <property type="match status" value="4"/>
</dbReference>
<proteinExistence type="predicted"/>
<keyword evidence="6" id="KW-1185">Reference proteome</keyword>
<dbReference type="OrthoDB" id="539213at2759"/>
<reference evidence="5 6" key="1">
    <citation type="journal article" date="2018" name="Nat. Ecol. Evol.">
        <title>Pezizomycetes genomes reveal the molecular basis of ectomycorrhizal truffle lifestyle.</title>
        <authorList>
            <person name="Murat C."/>
            <person name="Payen T."/>
            <person name="Noel B."/>
            <person name="Kuo A."/>
            <person name="Morin E."/>
            <person name="Chen J."/>
            <person name="Kohler A."/>
            <person name="Krizsan K."/>
            <person name="Balestrini R."/>
            <person name="Da Silva C."/>
            <person name="Montanini B."/>
            <person name="Hainaut M."/>
            <person name="Levati E."/>
            <person name="Barry K.W."/>
            <person name="Belfiori B."/>
            <person name="Cichocki N."/>
            <person name="Clum A."/>
            <person name="Dockter R.B."/>
            <person name="Fauchery L."/>
            <person name="Guy J."/>
            <person name="Iotti M."/>
            <person name="Le Tacon F."/>
            <person name="Lindquist E.A."/>
            <person name="Lipzen A."/>
            <person name="Malagnac F."/>
            <person name="Mello A."/>
            <person name="Molinier V."/>
            <person name="Miyauchi S."/>
            <person name="Poulain J."/>
            <person name="Riccioni C."/>
            <person name="Rubini A."/>
            <person name="Sitrit Y."/>
            <person name="Splivallo R."/>
            <person name="Traeger S."/>
            <person name="Wang M."/>
            <person name="Zifcakova L."/>
            <person name="Wipf D."/>
            <person name="Zambonelli A."/>
            <person name="Paolocci F."/>
            <person name="Nowrousian M."/>
            <person name="Ottonello S."/>
            <person name="Baldrian P."/>
            <person name="Spatafora J.W."/>
            <person name="Henrissat B."/>
            <person name="Nagy L.G."/>
            <person name="Aury J.M."/>
            <person name="Wincker P."/>
            <person name="Grigoriev I.V."/>
            <person name="Bonfante P."/>
            <person name="Martin F.M."/>
        </authorList>
    </citation>
    <scope>NUCLEOTIDE SEQUENCE [LARGE SCALE GENOMIC DNA]</scope>
    <source>
        <strain evidence="5 6">CCBAS932</strain>
    </source>
</reference>
<feature type="non-terminal residue" evidence="5">
    <location>
        <position position="161"/>
    </location>
</feature>
<evidence type="ECO:0000256" key="4">
    <source>
        <dbReference type="SAM" id="MobiDB-lite"/>
    </source>
</evidence>
<accession>A0A3N4K7C6</accession>
<keyword evidence="2 3" id="KW-0040">ANK repeat</keyword>
<gene>
    <name evidence="5" type="ORF">P167DRAFT_464327</name>
</gene>
<dbReference type="PROSITE" id="PS50297">
    <property type="entry name" value="ANK_REP_REGION"/>
    <property type="match status" value="2"/>
</dbReference>
<keyword evidence="1" id="KW-0677">Repeat</keyword>
<dbReference type="InParanoid" id="A0A3N4K7C6"/>
<dbReference type="Proteomes" id="UP000277580">
    <property type="component" value="Unassembled WGS sequence"/>
</dbReference>
<sequence>LARLLRDGWSPNTADSKNRTPRHCAANHGCRTIVSQLIDAGANPNAENDAMKTPLHLATSHGYEGTVSKYYSRMGQIDPNIKDNDPCTPIHWAIRCRSVASVYLLLQVGADALIPEINGYTALYLATRNRSYACVLNELLQDGVDADAQDERGHPPLLRAF</sequence>
<dbReference type="InterPro" id="IPR002110">
    <property type="entry name" value="Ankyrin_rpt"/>
</dbReference>
<dbReference type="PANTHER" id="PTHR24171">
    <property type="entry name" value="ANKYRIN REPEAT DOMAIN-CONTAINING PROTEIN 39-RELATED"/>
    <property type="match status" value="1"/>
</dbReference>
<evidence type="ECO:0000256" key="2">
    <source>
        <dbReference type="ARBA" id="ARBA00023043"/>
    </source>
</evidence>
<dbReference type="Gene3D" id="1.25.40.20">
    <property type="entry name" value="Ankyrin repeat-containing domain"/>
    <property type="match status" value="1"/>
</dbReference>
<feature type="repeat" description="ANK" evidence="3">
    <location>
        <begin position="118"/>
        <end position="151"/>
    </location>
</feature>
<dbReference type="InterPro" id="IPR036770">
    <property type="entry name" value="Ankyrin_rpt-contain_sf"/>
</dbReference>
<dbReference type="Pfam" id="PF12796">
    <property type="entry name" value="Ank_2"/>
    <property type="match status" value="2"/>
</dbReference>
<name>A0A3N4K7C6_9PEZI</name>
<feature type="repeat" description="ANK" evidence="3">
    <location>
        <begin position="17"/>
        <end position="49"/>
    </location>
</feature>
<feature type="region of interest" description="Disordered" evidence="4">
    <location>
        <begin position="1"/>
        <end position="21"/>
    </location>
</feature>
<dbReference type="STRING" id="1392247.A0A3N4K7C6"/>
<dbReference type="AlphaFoldDB" id="A0A3N4K7C6"/>
<dbReference type="PROSITE" id="PS50088">
    <property type="entry name" value="ANK_REPEAT"/>
    <property type="match status" value="2"/>
</dbReference>
<evidence type="ECO:0000256" key="1">
    <source>
        <dbReference type="ARBA" id="ARBA00022737"/>
    </source>
</evidence>
<evidence type="ECO:0000313" key="6">
    <source>
        <dbReference type="Proteomes" id="UP000277580"/>
    </source>
</evidence>
<evidence type="ECO:0000313" key="5">
    <source>
        <dbReference type="EMBL" id="RPB06446.1"/>
    </source>
</evidence>
<dbReference type="SUPFAM" id="SSF48403">
    <property type="entry name" value="Ankyrin repeat"/>
    <property type="match status" value="1"/>
</dbReference>
<dbReference type="EMBL" id="ML119345">
    <property type="protein sequence ID" value="RPB06446.1"/>
    <property type="molecule type" value="Genomic_DNA"/>
</dbReference>
<evidence type="ECO:0000256" key="3">
    <source>
        <dbReference type="PROSITE-ProRule" id="PRU00023"/>
    </source>
</evidence>
<organism evidence="5 6">
    <name type="scientific">Morchella conica CCBAS932</name>
    <dbReference type="NCBI Taxonomy" id="1392247"/>
    <lineage>
        <taxon>Eukaryota</taxon>
        <taxon>Fungi</taxon>
        <taxon>Dikarya</taxon>
        <taxon>Ascomycota</taxon>
        <taxon>Pezizomycotina</taxon>
        <taxon>Pezizomycetes</taxon>
        <taxon>Pezizales</taxon>
        <taxon>Morchellaceae</taxon>
        <taxon>Morchella</taxon>
    </lineage>
</organism>